<sequence length="95" mass="10848">MKHIHRDENGRPEQLSFYGGMATSNGTEWRQEFPADAYSKEIFAAAGLEQSLQNIWSLEIGEQEFFAYALTRPEYKVRVAFDLKNPISPLPSIPN</sequence>
<accession>A0ABQ2LF99</accession>
<evidence type="ECO:0000313" key="1">
    <source>
        <dbReference type="EMBL" id="GGO15393.1"/>
    </source>
</evidence>
<protein>
    <submittedName>
        <fullName evidence="1">Uncharacterized protein</fullName>
    </submittedName>
</protein>
<proteinExistence type="predicted"/>
<gene>
    <name evidence="1" type="ORF">GCM10007972_23450</name>
</gene>
<evidence type="ECO:0000313" key="2">
    <source>
        <dbReference type="Proteomes" id="UP000602381"/>
    </source>
</evidence>
<organism evidence="1 2">
    <name type="scientific">Iodidimonas muriae</name>
    <dbReference type="NCBI Taxonomy" id="261467"/>
    <lineage>
        <taxon>Bacteria</taxon>
        <taxon>Pseudomonadati</taxon>
        <taxon>Pseudomonadota</taxon>
        <taxon>Alphaproteobacteria</taxon>
        <taxon>Iodidimonadales</taxon>
        <taxon>Iodidimonadaceae</taxon>
        <taxon>Iodidimonas</taxon>
    </lineage>
</organism>
<comment type="caution">
    <text evidence="1">The sequence shown here is derived from an EMBL/GenBank/DDBJ whole genome shotgun (WGS) entry which is preliminary data.</text>
</comment>
<reference evidence="2" key="1">
    <citation type="journal article" date="2019" name="Int. J. Syst. Evol. Microbiol.">
        <title>The Global Catalogue of Microorganisms (GCM) 10K type strain sequencing project: providing services to taxonomists for standard genome sequencing and annotation.</title>
        <authorList>
            <consortium name="The Broad Institute Genomics Platform"/>
            <consortium name="The Broad Institute Genome Sequencing Center for Infectious Disease"/>
            <person name="Wu L."/>
            <person name="Ma J."/>
        </authorList>
    </citation>
    <scope>NUCLEOTIDE SEQUENCE [LARGE SCALE GENOMIC DNA]</scope>
    <source>
        <strain evidence="2">JCM 17843</strain>
    </source>
</reference>
<keyword evidence="2" id="KW-1185">Reference proteome</keyword>
<dbReference type="Proteomes" id="UP000602381">
    <property type="component" value="Unassembled WGS sequence"/>
</dbReference>
<dbReference type="EMBL" id="BMOV01000009">
    <property type="protein sequence ID" value="GGO15393.1"/>
    <property type="molecule type" value="Genomic_DNA"/>
</dbReference>
<name>A0ABQ2LF99_9PROT</name>